<evidence type="ECO:0000313" key="3">
    <source>
        <dbReference type="Proteomes" id="UP000324748"/>
    </source>
</evidence>
<dbReference type="AlphaFoldDB" id="A0A5B0LHX6"/>
<dbReference type="Proteomes" id="UP000324748">
    <property type="component" value="Unassembled WGS sequence"/>
</dbReference>
<comment type="caution">
    <text evidence="1">The sequence shown here is derived from an EMBL/GenBank/DDBJ whole genome shotgun (WGS) entry which is preliminary data.</text>
</comment>
<name>A0A5B0LHX6_PUCGR</name>
<proteinExistence type="predicted"/>
<reference evidence="3 4" key="1">
    <citation type="submission" date="2019-05" db="EMBL/GenBank/DDBJ databases">
        <title>Emergence of the Ug99 lineage of the wheat stem rust pathogen through somatic hybridization.</title>
        <authorList>
            <person name="Li F."/>
            <person name="Upadhyaya N.M."/>
            <person name="Sperschneider J."/>
            <person name="Matny O."/>
            <person name="Nguyen-Phuc H."/>
            <person name="Mago R."/>
            <person name="Raley C."/>
            <person name="Miller M.E."/>
            <person name="Silverstein K.A.T."/>
            <person name="Henningsen E."/>
            <person name="Hirsch C.D."/>
            <person name="Visser B."/>
            <person name="Pretorius Z.A."/>
            <person name="Steffenson B.J."/>
            <person name="Schwessinger B."/>
            <person name="Dodds P.N."/>
            <person name="Figueroa M."/>
        </authorList>
    </citation>
    <scope>NUCLEOTIDE SEQUENCE [LARGE SCALE GENOMIC DNA]</scope>
    <source>
        <strain evidence="2">21-0</strain>
        <strain evidence="1 4">Ug99</strain>
    </source>
</reference>
<dbReference type="EMBL" id="VDEP01000537">
    <property type="protein sequence ID" value="KAA1063686.1"/>
    <property type="molecule type" value="Genomic_DNA"/>
</dbReference>
<accession>A0A5B0LHX6</accession>
<protein>
    <submittedName>
        <fullName evidence="1">Uncharacterized protein</fullName>
    </submittedName>
</protein>
<dbReference type="Proteomes" id="UP000325313">
    <property type="component" value="Unassembled WGS sequence"/>
</dbReference>
<evidence type="ECO:0000313" key="2">
    <source>
        <dbReference type="EMBL" id="KAA1070641.1"/>
    </source>
</evidence>
<dbReference type="OrthoDB" id="2502525at2759"/>
<gene>
    <name evidence="2" type="ORF">PGT21_019303</name>
    <name evidence="1" type="ORF">PGTUg99_001190</name>
</gene>
<dbReference type="EMBL" id="VSWC01000171">
    <property type="protein sequence ID" value="KAA1070641.1"/>
    <property type="molecule type" value="Genomic_DNA"/>
</dbReference>
<organism evidence="1 4">
    <name type="scientific">Puccinia graminis f. sp. tritici</name>
    <dbReference type="NCBI Taxonomy" id="56615"/>
    <lineage>
        <taxon>Eukaryota</taxon>
        <taxon>Fungi</taxon>
        <taxon>Dikarya</taxon>
        <taxon>Basidiomycota</taxon>
        <taxon>Pucciniomycotina</taxon>
        <taxon>Pucciniomycetes</taxon>
        <taxon>Pucciniales</taxon>
        <taxon>Pucciniaceae</taxon>
        <taxon>Puccinia</taxon>
    </lineage>
</organism>
<evidence type="ECO:0000313" key="4">
    <source>
        <dbReference type="Proteomes" id="UP000325313"/>
    </source>
</evidence>
<evidence type="ECO:0000313" key="1">
    <source>
        <dbReference type="EMBL" id="KAA1063686.1"/>
    </source>
</evidence>
<sequence>MGPGVPLQDDKQKKLDGLVQNLRLVYQSYHLEWVEHCKAMDRLRLQLTQTQRPTLTSVTTTTGISAGISVIESVESKTNGGGGKSSCLAGITGSLTATGWTTCWTANFSTFGIGDAVTDAQFDLILAQLGTAVLSHHQEMSRMMKWSISWNQW</sequence>
<keyword evidence="3" id="KW-1185">Reference proteome</keyword>